<evidence type="ECO:0000256" key="1">
    <source>
        <dbReference type="SAM" id="Phobius"/>
    </source>
</evidence>
<keyword evidence="1" id="KW-1133">Transmembrane helix</keyword>
<dbReference type="EMBL" id="JAQQWK010000005">
    <property type="protein sequence ID" value="KAK8042160.1"/>
    <property type="molecule type" value="Genomic_DNA"/>
</dbReference>
<evidence type="ECO:0000313" key="3">
    <source>
        <dbReference type="Proteomes" id="UP001444661"/>
    </source>
</evidence>
<name>A0ABR1T6D0_9PEZI</name>
<keyword evidence="1" id="KW-0472">Membrane</keyword>
<dbReference type="Proteomes" id="UP001444661">
    <property type="component" value="Unassembled WGS sequence"/>
</dbReference>
<reference evidence="2 3" key="1">
    <citation type="submission" date="2023-01" db="EMBL/GenBank/DDBJ databases">
        <title>Analysis of 21 Apiospora genomes using comparative genomics revels a genus with tremendous synthesis potential of carbohydrate active enzymes and secondary metabolites.</title>
        <authorList>
            <person name="Sorensen T."/>
        </authorList>
    </citation>
    <scope>NUCLEOTIDE SEQUENCE [LARGE SCALE GENOMIC DNA]</scope>
    <source>
        <strain evidence="2 3">CBS 33761</strain>
    </source>
</reference>
<keyword evidence="3" id="KW-1185">Reference proteome</keyword>
<accession>A0ABR1T6D0</accession>
<proteinExistence type="predicted"/>
<feature type="transmembrane region" description="Helical" evidence="1">
    <location>
        <begin position="88"/>
        <end position="107"/>
    </location>
</feature>
<organism evidence="2 3">
    <name type="scientific">Apiospora rasikravindrae</name>
    <dbReference type="NCBI Taxonomy" id="990691"/>
    <lineage>
        <taxon>Eukaryota</taxon>
        <taxon>Fungi</taxon>
        <taxon>Dikarya</taxon>
        <taxon>Ascomycota</taxon>
        <taxon>Pezizomycotina</taxon>
        <taxon>Sordariomycetes</taxon>
        <taxon>Xylariomycetidae</taxon>
        <taxon>Amphisphaeriales</taxon>
        <taxon>Apiosporaceae</taxon>
        <taxon>Apiospora</taxon>
    </lineage>
</organism>
<feature type="transmembrane region" description="Helical" evidence="1">
    <location>
        <begin position="184"/>
        <end position="206"/>
    </location>
</feature>
<protein>
    <submittedName>
        <fullName evidence="2">Uncharacterized protein</fullName>
    </submittedName>
</protein>
<gene>
    <name evidence="2" type="ORF">PG993_006683</name>
</gene>
<feature type="transmembrane region" description="Helical" evidence="1">
    <location>
        <begin position="12"/>
        <end position="33"/>
    </location>
</feature>
<keyword evidence="1" id="KW-0812">Transmembrane</keyword>
<feature type="transmembrane region" description="Helical" evidence="1">
    <location>
        <begin position="53"/>
        <end position="76"/>
    </location>
</feature>
<sequence length="227" mass="25226">MVNKIMGAFMAADGLFAITGAIMMGFSVTVLNTCFDPPTEGEGAARDLLYRRFPLQAGIANAVMVFVNFALTLPALATPARGLLKTAGYMVAVNAVFSLILGLDLWITTLKTKQEFSEIWVSQTPEVQSLLQTRVSVYHPWIYPKPTVLTMLQVPMLRLLQQHLASFRCAAPLTSFTNVFVDNIFTAVFAFVGVDVLLILATACLMKDRKERERFRHIDEKSGVRQF</sequence>
<comment type="caution">
    <text evidence="2">The sequence shown here is derived from an EMBL/GenBank/DDBJ whole genome shotgun (WGS) entry which is preliminary data.</text>
</comment>
<evidence type="ECO:0000313" key="2">
    <source>
        <dbReference type="EMBL" id="KAK8042160.1"/>
    </source>
</evidence>